<dbReference type="GO" id="GO:0003676">
    <property type="term" value="F:nucleic acid binding"/>
    <property type="evidence" value="ECO:0007669"/>
    <property type="project" value="InterPro"/>
</dbReference>
<dbReference type="EMBL" id="HBGS01060191">
    <property type="protein sequence ID" value="CAD9488520.1"/>
    <property type="molecule type" value="Transcribed_RNA"/>
</dbReference>
<accession>A0A6U3YVK4</accession>
<evidence type="ECO:0000313" key="2">
    <source>
        <dbReference type="EMBL" id="CAD9488520.1"/>
    </source>
</evidence>
<dbReference type="EMBL" id="HBGS01060193">
    <property type="protein sequence ID" value="CAD9488528.1"/>
    <property type="molecule type" value="Transcribed_RNA"/>
</dbReference>
<gene>
    <name evidence="2" type="ORF">DSPE1174_LOCUS31395</name>
    <name evidence="3" type="ORF">DSPE1174_LOCUS31397</name>
</gene>
<protein>
    <submittedName>
        <fullName evidence="2">Uncharacterized protein</fullName>
    </submittedName>
</protein>
<dbReference type="PANTHER" id="PTHR23044:SF61">
    <property type="entry name" value="3'-5' EXORIBONUCLEASE 1-RELATED"/>
    <property type="match status" value="1"/>
</dbReference>
<dbReference type="Gene3D" id="3.30.420.10">
    <property type="entry name" value="Ribonuclease H-like superfamily/Ribonuclease H"/>
    <property type="match status" value="1"/>
</dbReference>
<proteinExistence type="predicted"/>
<sequence length="107" mass="11821">MLPTNCGHQELPVPKIMQVWANVKNLYSSTYGSQRVGNMQGMLRHLGMHPSGQQFTGMGDCANLANLLKRLLNDGCVVEPTYQLSSDELNATRLDQSKPTRASMNGR</sequence>
<organism evidence="2">
    <name type="scientific">Octactis speculum</name>
    <dbReference type="NCBI Taxonomy" id="3111310"/>
    <lineage>
        <taxon>Eukaryota</taxon>
        <taxon>Sar</taxon>
        <taxon>Stramenopiles</taxon>
        <taxon>Ochrophyta</taxon>
        <taxon>Dictyochophyceae</taxon>
        <taxon>Dictyochales</taxon>
        <taxon>Dictyochaceae</taxon>
        <taxon>Octactis</taxon>
    </lineage>
</organism>
<feature type="region of interest" description="Disordered" evidence="1">
    <location>
        <begin position="87"/>
        <end position="107"/>
    </location>
</feature>
<dbReference type="InterPro" id="IPR051274">
    <property type="entry name" value="3-5_Exoribonuclease"/>
</dbReference>
<dbReference type="InterPro" id="IPR036397">
    <property type="entry name" value="RNaseH_sf"/>
</dbReference>
<reference evidence="2" key="1">
    <citation type="submission" date="2021-01" db="EMBL/GenBank/DDBJ databases">
        <authorList>
            <person name="Corre E."/>
            <person name="Pelletier E."/>
            <person name="Niang G."/>
            <person name="Scheremetjew M."/>
            <person name="Finn R."/>
            <person name="Kale V."/>
            <person name="Holt S."/>
            <person name="Cochrane G."/>
            <person name="Meng A."/>
            <person name="Brown T."/>
            <person name="Cohen L."/>
        </authorList>
    </citation>
    <scope>NUCLEOTIDE SEQUENCE</scope>
    <source>
        <strain evidence="2">CCMP1381</strain>
    </source>
</reference>
<evidence type="ECO:0000256" key="1">
    <source>
        <dbReference type="SAM" id="MobiDB-lite"/>
    </source>
</evidence>
<dbReference type="AlphaFoldDB" id="A0A6U3YVK4"/>
<name>A0A6U3YVK4_9STRA</name>
<evidence type="ECO:0000313" key="3">
    <source>
        <dbReference type="EMBL" id="CAD9488528.1"/>
    </source>
</evidence>
<dbReference type="PANTHER" id="PTHR23044">
    <property type="entry name" value="3'-5' EXONUCLEASE ERI1-RELATED"/>
    <property type="match status" value="1"/>
</dbReference>